<accession>A0ACC0G097</accession>
<gene>
    <name evidence="1" type="ORF">LOK49_LG11G01227</name>
</gene>
<organism evidence="1 2">
    <name type="scientific">Camellia lanceoleosa</name>
    <dbReference type="NCBI Taxonomy" id="1840588"/>
    <lineage>
        <taxon>Eukaryota</taxon>
        <taxon>Viridiplantae</taxon>
        <taxon>Streptophyta</taxon>
        <taxon>Embryophyta</taxon>
        <taxon>Tracheophyta</taxon>
        <taxon>Spermatophyta</taxon>
        <taxon>Magnoliopsida</taxon>
        <taxon>eudicotyledons</taxon>
        <taxon>Gunneridae</taxon>
        <taxon>Pentapetalae</taxon>
        <taxon>asterids</taxon>
        <taxon>Ericales</taxon>
        <taxon>Theaceae</taxon>
        <taxon>Camellia</taxon>
    </lineage>
</organism>
<proteinExistence type="predicted"/>
<sequence length="138" mass="15210">MILLHRSSGSHVGRGDRIHVGEALERLRSRQISLMLSSIWAQSISPANMLGNYEAIAHTYNLVLLFSRGKVDPYLHLVEDCKLQAVDNGSPLPKTVCGSKEDDSSASKSLSEIKITKDHSRESLASVIVKNLDSHDEM</sequence>
<dbReference type="Proteomes" id="UP001060215">
    <property type="component" value="Chromosome 12"/>
</dbReference>
<evidence type="ECO:0000313" key="2">
    <source>
        <dbReference type="Proteomes" id="UP001060215"/>
    </source>
</evidence>
<dbReference type="EMBL" id="CM045769">
    <property type="protein sequence ID" value="KAI7994460.1"/>
    <property type="molecule type" value="Genomic_DNA"/>
</dbReference>
<comment type="caution">
    <text evidence="1">The sequence shown here is derived from an EMBL/GenBank/DDBJ whole genome shotgun (WGS) entry which is preliminary data.</text>
</comment>
<protein>
    <submittedName>
        <fullName evidence="1">Uncharacterized protein</fullName>
    </submittedName>
</protein>
<keyword evidence="2" id="KW-1185">Reference proteome</keyword>
<reference evidence="1 2" key="1">
    <citation type="journal article" date="2022" name="Plant J.">
        <title>Chromosome-level genome of Camellia lanceoleosa provides a valuable resource for understanding genome evolution and self-incompatibility.</title>
        <authorList>
            <person name="Gong W."/>
            <person name="Xiao S."/>
            <person name="Wang L."/>
            <person name="Liao Z."/>
            <person name="Chang Y."/>
            <person name="Mo W."/>
            <person name="Hu G."/>
            <person name="Li W."/>
            <person name="Zhao G."/>
            <person name="Zhu H."/>
            <person name="Hu X."/>
            <person name="Ji K."/>
            <person name="Xiang X."/>
            <person name="Song Q."/>
            <person name="Yuan D."/>
            <person name="Jin S."/>
            <person name="Zhang L."/>
        </authorList>
    </citation>
    <scope>NUCLEOTIDE SEQUENCE [LARGE SCALE GENOMIC DNA]</scope>
    <source>
        <strain evidence="1">SQ_2022a</strain>
    </source>
</reference>
<name>A0ACC0G097_9ERIC</name>
<evidence type="ECO:0000313" key="1">
    <source>
        <dbReference type="EMBL" id="KAI7994460.1"/>
    </source>
</evidence>